<comment type="caution">
    <text evidence="7">The sequence shown here is derived from an EMBL/GenBank/DDBJ whole genome shotgun (WGS) entry which is preliminary data.</text>
</comment>
<name>A0ABQ8DWC3_BRANA</name>
<keyword evidence="3" id="KW-0295">Fungicide</keyword>
<accession>A0ABQ8DWC3</accession>
<keyword evidence="2" id="KW-0929">Antimicrobial</keyword>
<keyword evidence="4" id="KW-0611">Plant defense</keyword>
<feature type="domain" description="Defensin-like" evidence="6">
    <location>
        <begin position="95"/>
        <end position="138"/>
    </location>
</feature>
<evidence type="ECO:0000313" key="8">
    <source>
        <dbReference type="Proteomes" id="UP000824890"/>
    </source>
</evidence>
<dbReference type="InterPro" id="IPR056373">
    <property type="entry name" value="Defensin-like_dom"/>
</dbReference>
<organism evidence="7 8">
    <name type="scientific">Brassica napus</name>
    <name type="common">Rape</name>
    <dbReference type="NCBI Taxonomy" id="3708"/>
    <lineage>
        <taxon>Eukaryota</taxon>
        <taxon>Viridiplantae</taxon>
        <taxon>Streptophyta</taxon>
        <taxon>Embryophyta</taxon>
        <taxon>Tracheophyta</taxon>
        <taxon>Spermatophyta</taxon>
        <taxon>Magnoliopsida</taxon>
        <taxon>eudicotyledons</taxon>
        <taxon>Gunneridae</taxon>
        <taxon>Pentapetalae</taxon>
        <taxon>rosids</taxon>
        <taxon>malvids</taxon>
        <taxon>Brassicales</taxon>
        <taxon>Brassicaceae</taxon>
        <taxon>Brassiceae</taxon>
        <taxon>Brassica</taxon>
    </lineage>
</organism>
<sequence>MALQCLIATFWLQVKRSAQSRNALIFVRTVTHWICAILTVLNKGFKPQNLQCLIATFWLQLFSKSNIMVKENNCRINKDHICFMWFGEEIVPIEKCLDFCTDSYTLDMCYYDCVKEGYQTAECKSVPLPNTPLRCCCFT</sequence>
<dbReference type="Proteomes" id="UP000824890">
    <property type="component" value="Unassembled WGS sequence"/>
</dbReference>
<evidence type="ECO:0000259" key="6">
    <source>
        <dbReference type="Pfam" id="PF24552"/>
    </source>
</evidence>
<proteinExistence type="inferred from homology"/>
<protein>
    <recommendedName>
        <fullName evidence="6">Defensin-like domain-containing protein</fullName>
    </recommendedName>
</protein>
<evidence type="ECO:0000256" key="5">
    <source>
        <dbReference type="ARBA" id="ARBA00023157"/>
    </source>
</evidence>
<keyword evidence="8" id="KW-1185">Reference proteome</keyword>
<evidence type="ECO:0000256" key="3">
    <source>
        <dbReference type="ARBA" id="ARBA00022577"/>
    </source>
</evidence>
<dbReference type="Pfam" id="PF24552">
    <property type="entry name" value="Defensin"/>
    <property type="match status" value="1"/>
</dbReference>
<keyword evidence="5" id="KW-1015">Disulfide bond</keyword>
<evidence type="ECO:0000256" key="1">
    <source>
        <dbReference type="ARBA" id="ARBA00006722"/>
    </source>
</evidence>
<evidence type="ECO:0000256" key="4">
    <source>
        <dbReference type="ARBA" id="ARBA00022821"/>
    </source>
</evidence>
<reference evidence="7 8" key="1">
    <citation type="submission" date="2021-05" db="EMBL/GenBank/DDBJ databases">
        <title>Genome Assembly of Synthetic Allotetraploid Brassica napus Reveals Homoeologous Exchanges between Subgenomes.</title>
        <authorList>
            <person name="Davis J.T."/>
        </authorList>
    </citation>
    <scope>NUCLEOTIDE SEQUENCE [LARGE SCALE GENOMIC DNA]</scope>
    <source>
        <strain evidence="8">cv. Da-Ae</strain>
        <tissue evidence="7">Seedling</tissue>
    </source>
</reference>
<gene>
    <name evidence="7" type="ORF">HID58_010790</name>
</gene>
<dbReference type="EMBL" id="JAGKQM010000003">
    <property type="protein sequence ID" value="KAH0933673.1"/>
    <property type="molecule type" value="Genomic_DNA"/>
</dbReference>
<evidence type="ECO:0000313" key="7">
    <source>
        <dbReference type="EMBL" id="KAH0933673.1"/>
    </source>
</evidence>
<evidence type="ECO:0000256" key="2">
    <source>
        <dbReference type="ARBA" id="ARBA00022529"/>
    </source>
</evidence>
<comment type="similarity">
    <text evidence="1">Belongs to the DEFL family.</text>
</comment>